<evidence type="ECO:0000256" key="2">
    <source>
        <dbReference type="ARBA" id="ARBA00022803"/>
    </source>
</evidence>
<dbReference type="PROSITE" id="PS50005">
    <property type="entry name" value="TPR"/>
    <property type="match status" value="8"/>
</dbReference>
<dbReference type="RefSeq" id="WP_190382479.1">
    <property type="nucleotide sequence ID" value="NZ_JACJQT010000010.1"/>
</dbReference>
<sequence>MPLKLSDWDQDLPIEQDEEYQAFIRTLQFTDGFSILFVRCSPAGGEQLISQVKADIHDQNIEVIKLDKDVTNLYEIVNKLPNENNINILFITGLESSLYKYEEAKTLVGWTSRETHHYSWEGVPPILININQQRERFRDSFNICFVFLLRQFAIKYFIHRAPDFFDWRSGLFDFPLDSKTLEQEATRIIQEGTYEKYANLTNEETNQKILEIIDIIEHEIDNEQKAELFFELGYLQRVRENHEEAISSYDKAVEFKPDFHEAWNKRGNSLDDLGRYEEAISSYDKAVEFKPDYHEAWYNRGISLRKLGRYEEAISSYDKAVEFKPDYHEAWYNRGISLDDLGRYEEAISSYDKAVEFKPDYHEAWYNRGISLRKLGRYEEAISSYDKAVEFKPDYHDAWYNRGISLDDLGRYEEAISSYDKAVEFKPDFHDAWYNRGIFLRKLGRYEEAISSYDKAVEFKPDYHDAWYNKACGYALQGNIEQAIENLQTAINLHPEEVREWAKNNSDFDAIREDERFQALL</sequence>
<dbReference type="Pfam" id="PF07719">
    <property type="entry name" value="TPR_2"/>
    <property type="match status" value="1"/>
</dbReference>
<evidence type="ECO:0000256" key="1">
    <source>
        <dbReference type="ARBA" id="ARBA00022737"/>
    </source>
</evidence>
<feature type="repeat" description="TPR" evidence="3">
    <location>
        <begin position="464"/>
        <end position="497"/>
    </location>
</feature>
<dbReference type="EMBL" id="JACJQT010000010">
    <property type="protein sequence ID" value="MBD2277798.1"/>
    <property type="molecule type" value="Genomic_DNA"/>
</dbReference>
<dbReference type="InterPro" id="IPR011990">
    <property type="entry name" value="TPR-like_helical_dom_sf"/>
</dbReference>
<dbReference type="InterPro" id="IPR019734">
    <property type="entry name" value="TPR_rpt"/>
</dbReference>
<feature type="repeat" description="TPR" evidence="3">
    <location>
        <begin position="260"/>
        <end position="293"/>
    </location>
</feature>
<protein>
    <submittedName>
        <fullName evidence="4">Tetratricopeptide repeat protein</fullName>
    </submittedName>
</protein>
<comment type="caution">
    <text evidence="4">The sequence shown here is derived from an EMBL/GenBank/DDBJ whole genome shotgun (WGS) entry which is preliminary data.</text>
</comment>
<feature type="repeat" description="TPR" evidence="3">
    <location>
        <begin position="226"/>
        <end position="259"/>
    </location>
</feature>
<keyword evidence="5" id="KW-1185">Reference proteome</keyword>
<dbReference type="Proteomes" id="UP000606721">
    <property type="component" value="Unassembled WGS sequence"/>
</dbReference>
<dbReference type="Pfam" id="PF13181">
    <property type="entry name" value="TPR_8"/>
    <property type="match status" value="1"/>
</dbReference>
<dbReference type="PANTHER" id="PTHR44943">
    <property type="entry name" value="CELLULOSE SYNTHASE OPERON PROTEIN C"/>
    <property type="match status" value="1"/>
</dbReference>
<dbReference type="InterPro" id="IPR051685">
    <property type="entry name" value="Ycf3/AcsC/BcsC/TPR_MFPF"/>
</dbReference>
<proteinExistence type="predicted"/>
<dbReference type="PROSITE" id="PS50293">
    <property type="entry name" value="TPR_REGION"/>
    <property type="match status" value="6"/>
</dbReference>
<reference evidence="4 5" key="1">
    <citation type="journal article" date="2020" name="ISME J.">
        <title>Comparative genomics reveals insights into cyanobacterial evolution and habitat adaptation.</title>
        <authorList>
            <person name="Chen M.Y."/>
            <person name="Teng W.K."/>
            <person name="Zhao L."/>
            <person name="Hu C.X."/>
            <person name="Zhou Y.K."/>
            <person name="Han B.P."/>
            <person name="Song L.R."/>
            <person name="Shu W.S."/>
        </authorList>
    </citation>
    <scope>NUCLEOTIDE SEQUENCE [LARGE SCALE GENOMIC DNA]</scope>
    <source>
        <strain evidence="4 5">FACHB-1040</strain>
    </source>
</reference>
<feature type="repeat" description="TPR" evidence="3">
    <location>
        <begin position="430"/>
        <end position="463"/>
    </location>
</feature>
<dbReference type="Pfam" id="PF13432">
    <property type="entry name" value="TPR_16"/>
    <property type="match status" value="3"/>
</dbReference>
<feature type="repeat" description="TPR" evidence="3">
    <location>
        <begin position="362"/>
        <end position="395"/>
    </location>
</feature>
<feature type="repeat" description="TPR" evidence="3">
    <location>
        <begin position="294"/>
        <end position="327"/>
    </location>
</feature>
<organism evidence="4 5">
    <name type="scientific">Aphanizomenon flos-aquae FACHB-1040</name>
    <dbReference type="NCBI Taxonomy" id="2692887"/>
    <lineage>
        <taxon>Bacteria</taxon>
        <taxon>Bacillati</taxon>
        <taxon>Cyanobacteriota</taxon>
        <taxon>Cyanophyceae</taxon>
        <taxon>Nostocales</taxon>
        <taxon>Aphanizomenonaceae</taxon>
        <taxon>Aphanizomenon</taxon>
    </lineage>
</organism>
<dbReference type="InterPro" id="IPR013105">
    <property type="entry name" value="TPR_2"/>
</dbReference>
<feature type="repeat" description="TPR" evidence="3">
    <location>
        <begin position="328"/>
        <end position="361"/>
    </location>
</feature>
<dbReference type="PANTHER" id="PTHR44943:SF8">
    <property type="entry name" value="TPR REPEAT-CONTAINING PROTEIN MJ0263"/>
    <property type="match status" value="1"/>
</dbReference>
<feature type="repeat" description="TPR" evidence="3">
    <location>
        <begin position="396"/>
        <end position="429"/>
    </location>
</feature>
<evidence type="ECO:0000256" key="3">
    <source>
        <dbReference type="PROSITE-ProRule" id="PRU00339"/>
    </source>
</evidence>
<gene>
    <name evidence="4" type="ORF">H6F99_05545</name>
</gene>
<keyword evidence="1" id="KW-0677">Repeat</keyword>
<evidence type="ECO:0000313" key="4">
    <source>
        <dbReference type="EMBL" id="MBD2277798.1"/>
    </source>
</evidence>
<dbReference type="Gene3D" id="1.25.40.10">
    <property type="entry name" value="Tetratricopeptide repeat domain"/>
    <property type="match status" value="3"/>
</dbReference>
<name>A0ABR8BS83_APHFL</name>
<evidence type="ECO:0000313" key="5">
    <source>
        <dbReference type="Proteomes" id="UP000606721"/>
    </source>
</evidence>
<dbReference type="NCBIfam" id="NF047558">
    <property type="entry name" value="TPR_END_plus"/>
    <property type="match status" value="1"/>
</dbReference>
<accession>A0ABR8BS83</accession>
<dbReference type="SUPFAM" id="SSF48452">
    <property type="entry name" value="TPR-like"/>
    <property type="match status" value="1"/>
</dbReference>
<dbReference type="SMART" id="SM00028">
    <property type="entry name" value="TPR"/>
    <property type="match status" value="8"/>
</dbReference>
<keyword evidence="2 3" id="KW-0802">TPR repeat</keyword>